<gene>
    <name evidence="1" type="ORF">N0F65_012171</name>
</gene>
<protein>
    <submittedName>
        <fullName evidence="1">Uncharacterized protein</fullName>
    </submittedName>
</protein>
<dbReference type="EMBL" id="DAKRPA010000122">
    <property type="protein sequence ID" value="DAZ97908.1"/>
    <property type="molecule type" value="Genomic_DNA"/>
</dbReference>
<keyword evidence="2" id="KW-1185">Reference proteome</keyword>
<evidence type="ECO:0000313" key="2">
    <source>
        <dbReference type="Proteomes" id="UP001146120"/>
    </source>
</evidence>
<reference evidence="1" key="1">
    <citation type="submission" date="2022-11" db="EMBL/GenBank/DDBJ databases">
        <authorList>
            <person name="Morgan W.R."/>
            <person name="Tartar A."/>
        </authorList>
    </citation>
    <scope>NUCLEOTIDE SEQUENCE</scope>
    <source>
        <strain evidence="1">ARSEF 373</strain>
    </source>
</reference>
<reference evidence="1" key="2">
    <citation type="journal article" date="2023" name="Microbiol Resour">
        <title>Decontamination and Annotation of the Draft Genome Sequence of the Oomycete Lagenidium giganteum ARSEF 373.</title>
        <authorList>
            <person name="Morgan W.R."/>
            <person name="Tartar A."/>
        </authorList>
    </citation>
    <scope>NUCLEOTIDE SEQUENCE</scope>
    <source>
        <strain evidence="1">ARSEF 373</strain>
    </source>
</reference>
<dbReference type="AlphaFoldDB" id="A0AAV2YVM6"/>
<sequence>RFEGQHPTEATDYCLNHSVCLCKKQYSSESPISAHMCQQGDWTCWQKFHDFYLPRQRFNKPGRICRGSKNFKVHKTYVQE</sequence>
<feature type="non-terminal residue" evidence="1">
    <location>
        <position position="1"/>
    </location>
</feature>
<comment type="caution">
    <text evidence="1">The sequence shown here is derived from an EMBL/GenBank/DDBJ whole genome shotgun (WGS) entry which is preliminary data.</text>
</comment>
<organism evidence="1 2">
    <name type="scientific">Lagenidium giganteum</name>
    <dbReference type="NCBI Taxonomy" id="4803"/>
    <lineage>
        <taxon>Eukaryota</taxon>
        <taxon>Sar</taxon>
        <taxon>Stramenopiles</taxon>
        <taxon>Oomycota</taxon>
        <taxon>Peronosporomycetes</taxon>
        <taxon>Pythiales</taxon>
        <taxon>Pythiaceae</taxon>
    </lineage>
</organism>
<evidence type="ECO:0000313" key="1">
    <source>
        <dbReference type="EMBL" id="DAZ97908.1"/>
    </source>
</evidence>
<proteinExistence type="predicted"/>
<name>A0AAV2YVM6_9STRA</name>
<dbReference type="Proteomes" id="UP001146120">
    <property type="component" value="Unassembled WGS sequence"/>
</dbReference>
<accession>A0AAV2YVM6</accession>